<sequence length="137" mass="15189">MKSLMKGELPLSLRKLVDMCILPILTYGAQTWSLTETQKSRLKVCQSSMERSLLNIRLSNRIRNTIIQSQTGIVDVGNKSAKLKIGRATSVECTRTSGPTSPQSGSLRMEGEKRETKVTLERRLRQLPLGLATNSDG</sequence>
<proteinExistence type="predicted"/>
<gene>
    <name evidence="2" type="primary">HaOG217131</name>
    <name evidence="2" type="ORF">B5X24_HaOG217131</name>
</gene>
<evidence type="ECO:0000256" key="1">
    <source>
        <dbReference type="SAM" id="MobiDB-lite"/>
    </source>
</evidence>
<dbReference type="AlphaFoldDB" id="A0A2W1BYS9"/>
<reference evidence="2 3" key="1">
    <citation type="journal article" date="2017" name="BMC Biol.">
        <title>Genomic innovations, transcriptional plasticity and gene loss underlying the evolution and divergence of two highly polyphagous and invasive Helicoverpa pest species.</title>
        <authorList>
            <person name="Pearce S.L."/>
            <person name="Clarke D.F."/>
            <person name="East P.D."/>
            <person name="Elfekih S."/>
            <person name="Gordon K.H."/>
            <person name="Jermiin L.S."/>
            <person name="McGaughran A."/>
            <person name="Oakeshott J.G."/>
            <person name="Papanikolaou A."/>
            <person name="Perera O.P."/>
            <person name="Rane R.V."/>
            <person name="Richards S."/>
            <person name="Tay W.T."/>
            <person name="Walsh T.K."/>
            <person name="Anderson A."/>
            <person name="Anderson C.J."/>
            <person name="Asgari S."/>
            <person name="Board P.G."/>
            <person name="Bretschneider A."/>
            <person name="Campbell P.M."/>
            <person name="Chertemps T."/>
            <person name="Christeller J.T."/>
            <person name="Coppin C.W."/>
            <person name="Downes S.J."/>
            <person name="Duan G."/>
            <person name="Farnsworth C.A."/>
            <person name="Good R.T."/>
            <person name="Han L.B."/>
            <person name="Han Y.C."/>
            <person name="Hatje K."/>
            <person name="Horne I."/>
            <person name="Huang Y.P."/>
            <person name="Hughes D.S."/>
            <person name="Jacquin-Joly E."/>
            <person name="James W."/>
            <person name="Jhangiani S."/>
            <person name="Kollmar M."/>
            <person name="Kuwar S.S."/>
            <person name="Li S."/>
            <person name="Liu N.Y."/>
            <person name="Maibeche M.T."/>
            <person name="Miller J.R."/>
            <person name="Montagne N."/>
            <person name="Perry T."/>
            <person name="Qu J."/>
            <person name="Song S.V."/>
            <person name="Sutton G.G."/>
            <person name="Vogel H."/>
            <person name="Walenz B.P."/>
            <person name="Xu W."/>
            <person name="Zhang H.J."/>
            <person name="Zou Z."/>
            <person name="Batterham P."/>
            <person name="Edwards O.R."/>
            <person name="Feyereisen R."/>
            <person name="Gibbs R.A."/>
            <person name="Heckel D.G."/>
            <person name="McGrath A."/>
            <person name="Robin C."/>
            <person name="Scherer S.E."/>
            <person name="Worley K.C."/>
            <person name="Wu Y.D."/>
        </authorList>
    </citation>
    <scope>NUCLEOTIDE SEQUENCE [LARGE SCALE GENOMIC DNA]</scope>
    <source>
        <strain evidence="2">Harm_GR_Male_#8</strain>
        <tissue evidence="2">Whole organism</tissue>
    </source>
</reference>
<dbReference type="OrthoDB" id="5824787at2759"/>
<feature type="compositionally biased region" description="Polar residues" evidence="1">
    <location>
        <begin position="91"/>
        <end position="106"/>
    </location>
</feature>
<protein>
    <submittedName>
        <fullName evidence="2">Uncharacterized protein</fullName>
    </submittedName>
</protein>
<evidence type="ECO:0000313" key="3">
    <source>
        <dbReference type="Proteomes" id="UP000249218"/>
    </source>
</evidence>
<feature type="region of interest" description="Disordered" evidence="1">
    <location>
        <begin position="91"/>
        <end position="117"/>
    </location>
</feature>
<keyword evidence="3" id="KW-1185">Reference proteome</keyword>
<dbReference type="EMBL" id="KZ149895">
    <property type="protein sequence ID" value="PZC78805.1"/>
    <property type="molecule type" value="Genomic_DNA"/>
</dbReference>
<accession>A0A2W1BYS9</accession>
<evidence type="ECO:0000313" key="2">
    <source>
        <dbReference type="EMBL" id="PZC78805.1"/>
    </source>
</evidence>
<organism evidence="2 3">
    <name type="scientific">Helicoverpa armigera</name>
    <name type="common">Cotton bollworm</name>
    <name type="synonym">Heliothis armigera</name>
    <dbReference type="NCBI Taxonomy" id="29058"/>
    <lineage>
        <taxon>Eukaryota</taxon>
        <taxon>Metazoa</taxon>
        <taxon>Ecdysozoa</taxon>
        <taxon>Arthropoda</taxon>
        <taxon>Hexapoda</taxon>
        <taxon>Insecta</taxon>
        <taxon>Pterygota</taxon>
        <taxon>Neoptera</taxon>
        <taxon>Endopterygota</taxon>
        <taxon>Lepidoptera</taxon>
        <taxon>Glossata</taxon>
        <taxon>Ditrysia</taxon>
        <taxon>Noctuoidea</taxon>
        <taxon>Noctuidae</taxon>
        <taxon>Heliothinae</taxon>
        <taxon>Helicoverpa</taxon>
    </lineage>
</organism>
<name>A0A2W1BYS9_HELAM</name>
<dbReference type="Proteomes" id="UP000249218">
    <property type="component" value="Unassembled WGS sequence"/>
</dbReference>